<feature type="transmembrane region" description="Helical" evidence="1">
    <location>
        <begin position="60"/>
        <end position="80"/>
    </location>
</feature>
<dbReference type="RefSeq" id="WP_094534383.1">
    <property type="nucleotide sequence ID" value="NZ_NHPJ01000131.1"/>
</dbReference>
<keyword evidence="1" id="KW-0472">Membrane</keyword>
<sequence length="154" mass="15211">MVAFSLLAGLVVGPTVGLLATLAMDPVMARLPEGETAPKVAASVLTGTAVDDAPDRLAAWVHYVAGGGSGLLFIGLAAGIETLGAGPAVALAAAAVVMLGAMTGFFALVPLPRATGLPRQRLRRVRRDWTVSAAAYVVAAALLLGVAAALGAGA</sequence>
<evidence type="ECO:0000256" key="1">
    <source>
        <dbReference type="SAM" id="Phobius"/>
    </source>
</evidence>
<reference evidence="2 3" key="1">
    <citation type="journal article" date="2014" name="Front. Microbiol.">
        <title>Population and genomic analysis of the genus Halorubrum.</title>
        <authorList>
            <person name="Fullmer M.S."/>
            <person name="Soucy S.M."/>
            <person name="Swithers K.S."/>
            <person name="Makkay A.M."/>
            <person name="Wheeler R."/>
            <person name="Ventosa A."/>
            <person name="Gogarten J.P."/>
            <person name="Papke R.T."/>
        </authorList>
    </citation>
    <scope>NUCLEOTIDE SEQUENCE [LARGE SCALE GENOMIC DNA]</scope>
    <source>
        <strain evidence="2 3">Cb34</strain>
    </source>
</reference>
<feature type="transmembrane region" description="Helical" evidence="1">
    <location>
        <begin position="87"/>
        <end position="109"/>
    </location>
</feature>
<organism evidence="2 3">
    <name type="scientific">Halorubrum halodurans</name>
    <dbReference type="NCBI Taxonomy" id="1383851"/>
    <lineage>
        <taxon>Archaea</taxon>
        <taxon>Methanobacteriati</taxon>
        <taxon>Methanobacteriota</taxon>
        <taxon>Stenosarchaea group</taxon>
        <taxon>Halobacteria</taxon>
        <taxon>Halobacteriales</taxon>
        <taxon>Haloferacaceae</taxon>
        <taxon>Halorubrum</taxon>
    </lineage>
</organism>
<keyword evidence="1" id="KW-1133">Transmembrane helix</keyword>
<dbReference type="AlphaFoldDB" id="A0A256IC55"/>
<accession>A0A256IC55</accession>
<proteinExistence type="predicted"/>
<comment type="caution">
    <text evidence="2">The sequence shown here is derived from an EMBL/GenBank/DDBJ whole genome shotgun (WGS) entry which is preliminary data.</text>
</comment>
<dbReference type="Proteomes" id="UP000216308">
    <property type="component" value="Unassembled WGS sequence"/>
</dbReference>
<dbReference type="EMBL" id="NHPJ01000131">
    <property type="protein sequence ID" value="OYR54129.1"/>
    <property type="molecule type" value="Genomic_DNA"/>
</dbReference>
<gene>
    <name evidence="2" type="ORF">DJ70_14910</name>
</gene>
<feature type="transmembrane region" description="Helical" evidence="1">
    <location>
        <begin position="129"/>
        <end position="152"/>
    </location>
</feature>
<evidence type="ECO:0000313" key="2">
    <source>
        <dbReference type="EMBL" id="OYR54129.1"/>
    </source>
</evidence>
<dbReference type="OrthoDB" id="340802at2157"/>
<name>A0A256IC55_9EURY</name>
<evidence type="ECO:0000313" key="3">
    <source>
        <dbReference type="Proteomes" id="UP000216308"/>
    </source>
</evidence>
<protein>
    <submittedName>
        <fullName evidence="2">Uncharacterized protein</fullName>
    </submittedName>
</protein>
<keyword evidence="3" id="KW-1185">Reference proteome</keyword>
<keyword evidence="1" id="KW-0812">Transmembrane</keyword>